<evidence type="ECO:0000313" key="2">
    <source>
        <dbReference type="Proteomes" id="UP000634136"/>
    </source>
</evidence>
<accession>A0A834W2E7</accession>
<keyword evidence="2" id="KW-1185">Reference proteome</keyword>
<dbReference type="AlphaFoldDB" id="A0A834W2E7"/>
<protein>
    <submittedName>
        <fullName evidence="1">Uncharacterized protein</fullName>
    </submittedName>
</protein>
<name>A0A834W2E7_9FABA</name>
<sequence length="127" mass="13950">MDECNDFDINYSQREVHEFRMAVVGVVKTIRAASMYSGPDIEDSDNSSLKHVAFPRSASSRASCATFAMKSWAPPLSCCCRAGGSTPFPARCCRGKGDRSPISFIPFPRESPRWQRGYAEGEECGLG</sequence>
<evidence type="ECO:0000313" key="1">
    <source>
        <dbReference type="EMBL" id="KAF7801769.1"/>
    </source>
</evidence>
<dbReference type="EMBL" id="JAAIUW010000013">
    <property type="protein sequence ID" value="KAF7801769.1"/>
    <property type="molecule type" value="Genomic_DNA"/>
</dbReference>
<comment type="caution">
    <text evidence="1">The sequence shown here is derived from an EMBL/GenBank/DDBJ whole genome shotgun (WGS) entry which is preliminary data.</text>
</comment>
<reference evidence="1" key="1">
    <citation type="submission" date="2020-09" db="EMBL/GenBank/DDBJ databases">
        <title>Genome-Enabled Discovery of Anthraquinone Biosynthesis in Senna tora.</title>
        <authorList>
            <person name="Kang S.-H."/>
            <person name="Pandey R.P."/>
            <person name="Lee C.-M."/>
            <person name="Sim J.-S."/>
            <person name="Jeong J.-T."/>
            <person name="Choi B.-S."/>
            <person name="Jung M."/>
            <person name="Ginzburg D."/>
            <person name="Zhao K."/>
            <person name="Won S.Y."/>
            <person name="Oh T.-J."/>
            <person name="Yu Y."/>
            <person name="Kim N.-H."/>
            <person name="Lee O.R."/>
            <person name="Lee T.-H."/>
            <person name="Bashyal P."/>
            <person name="Kim T.-S."/>
            <person name="Lee W.-H."/>
            <person name="Kawkins C."/>
            <person name="Kim C.-K."/>
            <person name="Kim J.S."/>
            <person name="Ahn B.O."/>
            <person name="Rhee S.Y."/>
            <person name="Sohng J.K."/>
        </authorList>
    </citation>
    <scope>NUCLEOTIDE SEQUENCE</scope>
    <source>
        <tissue evidence="1">Leaf</tissue>
    </source>
</reference>
<dbReference type="Proteomes" id="UP000634136">
    <property type="component" value="Unassembled WGS sequence"/>
</dbReference>
<organism evidence="1 2">
    <name type="scientific">Senna tora</name>
    <dbReference type="NCBI Taxonomy" id="362788"/>
    <lineage>
        <taxon>Eukaryota</taxon>
        <taxon>Viridiplantae</taxon>
        <taxon>Streptophyta</taxon>
        <taxon>Embryophyta</taxon>
        <taxon>Tracheophyta</taxon>
        <taxon>Spermatophyta</taxon>
        <taxon>Magnoliopsida</taxon>
        <taxon>eudicotyledons</taxon>
        <taxon>Gunneridae</taxon>
        <taxon>Pentapetalae</taxon>
        <taxon>rosids</taxon>
        <taxon>fabids</taxon>
        <taxon>Fabales</taxon>
        <taxon>Fabaceae</taxon>
        <taxon>Caesalpinioideae</taxon>
        <taxon>Cassia clade</taxon>
        <taxon>Senna</taxon>
    </lineage>
</organism>
<proteinExistence type="predicted"/>
<gene>
    <name evidence="1" type="ORF">G2W53_040880</name>
</gene>